<dbReference type="InterPro" id="IPR050807">
    <property type="entry name" value="TransReg_Diox_bact_type"/>
</dbReference>
<dbReference type="Proteomes" id="UP000319769">
    <property type="component" value="Unassembled WGS sequence"/>
</dbReference>
<dbReference type="PANTHER" id="PTHR46797">
    <property type="entry name" value="HTH-TYPE TRANSCRIPTIONAL REGULATOR"/>
    <property type="match status" value="1"/>
</dbReference>
<sequence length="192" mass="20783">MAEDTTDLRIARRLKEIRLARGLTLARLASLVGMSSAHLSRLETGERQPSVGALIQLARAHEMSLGKLVGEDEEPARYVVRRGQEALRQSANGPYVALSGPFPGLQAVRLELDPEAEPPRANHPGEEWLYVLDGSARLLLDQEPIRLDAGDACHFNAGLDHELSAVQGKATVLLVSTAARSWHAPLSPHVPG</sequence>
<dbReference type="InterPro" id="IPR001387">
    <property type="entry name" value="Cro/C1-type_HTH"/>
</dbReference>
<dbReference type="Gene3D" id="1.10.260.40">
    <property type="entry name" value="lambda repressor-like DNA-binding domains"/>
    <property type="match status" value="1"/>
</dbReference>
<evidence type="ECO:0000256" key="1">
    <source>
        <dbReference type="ARBA" id="ARBA00023125"/>
    </source>
</evidence>
<protein>
    <submittedName>
        <fullName evidence="3">Helix-turn-helix transcriptional regulator</fullName>
    </submittedName>
</protein>
<dbReference type="InterPro" id="IPR011051">
    <property type="entry name" value="RmlC_Cupin_sf"/>
</dbReference>
<evidence type="ECO:0000313" key="4">
    <source>
        <dbReference type="Proteomes" id="UP000319769"/>
    </source>
</evidence>
<dbReference type="GO" id="GO:0003677">
    <property type="term" value="F:DNA binding"/>
    <property type="evidence" value="ECO:0007669"/>
    <property type="project" value="UniProtKB-KW"/>
</dbReference>
<dbReference type="InterPro" id="IPR013096">
    <property type="entry name" value="Cupin_2"/>
</dbReference>
<dbReference type="OrthoDB" id="5114244at2"/>
<dbReference type="GO" id="GO:0003700">
    <property type="term" value="F:DNA-binding transcription factor activity"/>
    <property type="evidence" value="ECO:0007669"/>
    <property type="project" value="TreeGrafter"/>
</dbReference>
<feature type="domain" description="HTH cro/C1-type" evidence="2">
    <location>
        <begin position="14"/>
        <end position="68"/>
    </location>
</feature>
<name>A0A5N0ULE4_9PSEU</name>
<comment type="caution">
    <text evidence="3">The sequence shown here is derived from an EMBL/GenBank/DDBJ whole genome shotgun (WGS) entry which is preliminary data.</text>
</comment>
<reference evidence="3" key="1">
    <citation type="submission" date="2019-09" db="EMBL/GenBank/DDBJ databases">
        <authorList>
            <person name="Teo W.F.A."/>
            <person name="Duangmal K."/>
        </authorList>
    </citation>
    <scope>NUCLEOTIDE SEQUENCE [LARGE SCALE GENOMIC DNA]</scope>
    <source>
        <strain evidence="3">K81G1</strain>
    </source>
</reference>
<dbReference type="InterPro" id="IPR010982">
    <property type="entry name" value="Lambda_DNA-bd_dom_sf"/>
</dbReference>
<proteinExistence type="predicted"/>
<dbReference type="InterPro" id="IPR014710">
    <property type="entry name" value="RmlC-like_jellyroll"/>
</dbReference>
<accession>A0A5N0ULE4</accession>
<dbReference type="EMBL" id="VMNW02000176">
    <property type="protein sequence ID" value="KAA9148127.1"/>
    <property type="molecule type" value="Genomic_DNA"/>
</dbReference>
<dbReference type="GO" id="GO:0005829">
    <property type="term" value="C:cytosol"/>
    <property type="evidence" value="ECO:0007669"/>
    <property type="project" value="TreeGrafter"/>
</dbReference>
<keyword evidence="4" id="KW-1185">Reference proteome</keyword>
<dbReference type="SUPFAM" id="SSF47413">
    <property type="entry name" value="lambda repressor-like DNA-binding domains"/>
    <property type="match status" value="1"/>
</dbReference>
<dbReference type="PROSITE" id="PS50943">
    <property type="entry name" value="HTH_CROC1"/>
    <property type="match status" value="1"/>
</dbReference>
<dbReference type="Pfam" id="PF13560">
    <property type="entry name" value="HTH_31"/>
    <property type="match status" value="1"/>
</dbReference>
<dbReference type="Pfam" id="PF07883">
    <property type="entry name" value="Cupin_2"/>
    <property type="match status" value="1"/>
</dbReference>
<dbReference type="SUPFAM" id="SSF51182">
    <property type="entry name" value="RmlC-like cupins"/>
    <property type="match status" value="1"/>
</dbReference>
<dbReference type="CDD" id="cd00093">
    <property type="entry name" value="HTH_XRE"/>
    <property type="match status" value="1"/>
</dbReference>
<evidence type="ECO:0000313" key="3">
    <source>
        <dbReference type="EMBL" id="KAA9148127.1"/>
    </source>
</evidence>
<dbReference type="AlphaFoldDB" id="A0A5N0ULE4"/>
<evidence type="ECO:0000259" key="2">
    <source>
        <dbReference type="PROSITE" id="PS50943"/>
    </source>
</evidence>
<dbReference type="PANTHER" id="PTHR46797:SF1">
    <property type="entry name" value="METHYLPHOSPHONATE SYNTHASE"/>
    <property type="match status" value="1"/>
</dbReference>
<organism evidence="3 4">
    <name type="scientific">Amycolatopsis acidicola</name>
    <dbReference type="NCBI Taxonomy" id="2596893"/>
    <lineage>
        <taxon>Bacteria</taxon>
        <taxon>Bacillati</taxon>
        <taxon>Actinomycetota</taxon>
        <taxon>Actinomycetes</taxon>
        <taxon>Pseudonocardiales</taxon>
        <taxon>Pseudonocardiaceae</taxon>
        <taxon>Amycolatopsis</taxon>
    </lineage>
</organism>
<dbReference type="SMART" id="SM00530">
    <property type="entry name" value="HTH_XRE"/>
    <property type="match status" value="1"/>
</dbReference>
<dbReference type="RefSeq" id="WP_144762009.1">
    <property type="nucleotide sequence ID" value="NZ_VMNW02000176.1"/>
</dbReference>
<keyword evidence="1" id="KW-0238">DNA-binding</keyword>
<dbReference type="Gene3D" id="2.60.120.10">
    <property type="entry name" value="Jelly Rolls"/>
    <property type="match status" value="1"/>
</dbReference>
<gene>
    <name evidence="3" type="ORF">FPZ12_045095</name>
</gene>
<dbReference type="CDD" id="cd02209">
    <property type="entry name" value="cupin_XRE_C"/>
    <property type="match status" value="1"/>
</dbReference>